<gene>
    <name evidence="2" type="ORF">Tci_005151</name>
</gene>
<evidence type="ECO:0000259" key="1">
    <source>
        <dbReference type="Pfam" id="PF07727"/>
    </source>
</evidence>
<name>A0A6L2J835_TANCI</name>
<accession>A0A6L2J835</accession>
<proteinExistence type="predicted"/>
<reference evidence="2" key="1">
    <citation type="journal article" date="2019" name="Sci. Rep.">
        <title>Draft genome of Tanacetum cinerariifolium, the natural source of mosquito coil.</title>
        <authorList>
            <person name="Yamashiro T."/>
            <person name="Shiraishi A."/>
            <person name="Satake H."/>
            <person name="Nakayama K."/>
        </authorList>
    </citation>
    <scope>NUCLEOTIDE SEQUENCE</scope>
</reference>
<organism evidence="2">
    <name type="scientific">Tanacetum cinerariifolium</name>
    <name type="common">Dalmatian daisy</name>
    <name type="synonym">Chrysanthemum cinerariifolium</name>
    <dbReference type="NCBI Taxonomy" id="118510"/>
    <lineage>
        <taxon>Eukaryota</taxon>
        <taxon>Viridiplantae</taxon>
        <taxon>Streptophyta</taxon>
        <taxon>Embryophyta</taxon>
        <taxon>Tracheophyta</taxon>
        <taxon>Spermatophyta</taxon>
        <taxon>Magnoliopsida</taxon>
        <taxon>eudicotyledons</taxon>
        <taxon>Gunneridae</taxon>
        <taxon>Pentapetalae</taxon>
        <taxon>asterids</taxon>
        <taxon>campanulids</taxon>
        <taxon>Asterales</taxon>
        <taxon>Asteraceae</taxon>
        <taxon>Asteroideae</taxon>
        <taxon>Anthemideae</taxon>
        <taxon>Anthemidinae</taxon>
        <taxon>Tanacetum</taxon>
    </lineage>
</organism>
<comment type="caution">
    <text evidence="2">The sequence shown here is derived from an EMBL/GenBank/DDBJ whole genome shotgun (WGS) entry which is preliminary data.</text>
</comment>
<protein>
    <submittedName>
        <fullName evidence="2">Putative ribonuclease H-like domain-containing protein</fullName>
    </submittedName>
</protein>
<feature type="domain" description="Reverse transcriptase Ty1/copia-type" evidence="1">
    <location>
        <begin position="228"/>
        <end position="306"/>
    </location>
</feature>
<sequence>MVPRAVLMKSGLVSINTARQVNAAYLKTTVNAARSMSYLSKITHSNIKRPIHKNTTFKNSNVNQRFITVKGNNFNTARPKAIVNAVKGYNSNAINASAFWVWKPKHKVLDHVSKQNSTSITMKMNVMIKKEDNVNSTNNVNTVSSTVNVAGTYEDNELLFYPNMPALEDVSIFNFSNDDEDDGIVADMNNLDTTIQVSPISTTRIYKDHPLDQVIRDLHSATQTRMMSKIEAIRLFLAYASFKDFMVYQIDVKLAFLYGKIEEEVYVCQPPGFKDPDFPDRVYKVEKALYGLHQALSAWFIKVKTTSTPMETPKPLLKDEDGEEVYNNL</sequence>
<dbReference type="InterPro" id="IPR013103">
    <property type="entry name" value="RVT_2"/>
</dbReference>
<evidence type="ECO:0000313" key="2">
    <source>
        <dbReference type="EMBL" id="GEU33173.1"/>
    </source>
</evidence>
<dbReference type="Pfam" id="PF07727">
    <property type="entry name" value="RVT_2"/>
    <property type="match status" value="1"/>
</dbReference>
<dbReference type="AlphaFoldDB" id="A0A6L2J835"/>
<dbReference type="EMBL" id="BKCJ010000435">
    <property type="protein sequence ID" value="GEU33173.1"/>
    <property type="molecule type" value="Genomic_DNA"/>
</dbReference>